<keyword evidence="4" id="KW-0804">Transcription</keyword>
<dbReference type="InterPro" id="IPR001138">
    <property type="entry name" value="Zn2Cys6_DnaBD"/>
</dbReference>
<evidence type="ECO:0000256" key="4">
    <source>
        <dbReference type="ARBA" id="ARBA00023163"/>
    </source>
</evidence>
<reference evidence="7 8" key="1">
    <citation type="submission" date="2014-04" db="EMBL/GenBank/DDBJ databases">
        <authorList>
            <consortium name="DOE Joint Genome Institute"/>
            <person name="Kuo A."/>
            <person name="Martino E."/>
            <person name="Perotto S."/>
            <person name="Kohler A."/>
            <person name="Nagy L.G."/>
            <person name="Floudas D."/>
            <person name="Copeland A."/>
            <person name="Barry K.W."/>
            <person name="Cichocki N."/>
            <person name="Veneault-Fourrey C."/>
            <person name="LaButti K."/>
            <person name="Lindquist E.A."/>
            <person name="Lipzen A."/>
            <person name="Lundell T."/>
            <person name="Morin E."/>
            <person name="Murat C."/>
            <person name="Sun H."/>
            <person name="Tunlid A."/>
            <person name="Henrissat B."/>
            <person name="Grigoriev I.V."/>
            <person name="Hibbett D.S."/>
            <person name="Martin F."/>
            <person name="Nordberg H.P."/>
            <person name="Cantor M.N."/>
            <person name="Hua S.X."/>
        </authorList>
    </citation>
    <scope>NUCLEOTIDE SEQUENCE [LARGE SCALE GENOMIC DNA]</scope>
    <source>
        <strain evidence="7 8">Zn</strain>
    </source>
</reference>
<keyword evidence="2" id="KW-0479">Metal-binding</keyword>
<dbReference type="CDD" id="cd00067">
    <property type="entry name" value="GAL4"/>
    <property type="match status" value="1"/>
</dbReference>
<dbReference type="InParanoid" id="A0A0C3GYT6"/>
<keyword evidence="8" id="KW-1185">Reference proteome</keyword>
<dbReference type="HOGENOM" id="CLU_023880_2_0_1"/>
<dbReference type="Proteomes" id="UP000054321">
    <property type="component" value="Unassembled WGS sequence"/>
</dbReference>
<organism evidence="7 8">
    <name type="scientific">Oidiodendron maius (strain Zn)</name>
    <dbReference type="NCBI Taxonomy" id="913774"/>
    <lineage>
        <taxon>Eukaryota</taxon>
        <taxon>Fungi</taxon>
        <taxon>Dikarya</taxon>
        <taxon>Ascomycota</taxon>
        <taxon>Pezizomycotina</taxon>
        <taxon>Leotiomycetes</taxon>
        <taxon>Leotiomycetes incertae sedis</taxon>
        <taxon>Myxotrichaceae</taxon>
        <taxon>Oidiodendron</taxon>
    </lineage>
</organism>
<keyword evidence="3" id="KW-0805">Transcription regulation</keyword>
<evidence type="ECO:0000256" key="2">
    <source>
        <dbReference type="ARBA" id="ARBA00022723"/>
    </source>
</evidence>
<dbReference type="AlphaFoldDB" id="A0A0C3GYT6"/>
<sequence length="497" mass="55884">MQSPITPEGANLAEHACASCKARKRKCDKKLPKCSSCLKKALRCDYSKLTPDTTHVLSSWPYNAVTGNDWPAEQHIDVPTLTFLDSRVLEHGQLDIPRRTVPIPTQIAELVGDIAAVCTTAAEFFQTIHPWMPFISKKRFYGQHLKQVLHSHEDITLLFLCMKLITQIPPSDPRCTLYSCAKHFYLEVEGSGISTIQVLQAGILISLYEIGNAIYPAAFLSLGTCARFASVLGINRGGLVQTSKVTTLVELEERRRVWWAIVILDRYVNVGCPGRPLAAEDPKLHDLLPTNDVAWDQGVILSEDSFTLGSPLNDHMSKFALLCQASRLLGLVLSHITCDKMINQEQREANEIQLSRTIFAMINASSELESPDYDQIAFCYCALMALHEPGTSPHEKDEIRRQRATAAMDEISERMISSLEKKIPYLVANRDKIPPWGLHLAYRSYVIYMQKRQRDSEMDVSETLRLLKKLLSIIDGRWKAAGAYLKIIEAREAMSLD</sequence>
<evidence type="ECO:0000256" key="5">
    <source>
        <dbReference type="ARBA" id="ARBA00023242"/>
    </source>
</evidence>
<dbReference type="Gene3D" id="4.10.240.10">
    <property type="entry name" value="Zn(2)-C6 fungal-type DNA-binding domain"/>
    <property type="match status" value="1"/>
</dbReference>
<dbReference type="SMART" id="SM00066">
    <property type="entry name" value="GAL4"/>
    <property type="match status" value="1"/>
</dbReference>
<keyword evidence="5" id="KW-0539">Nucleus</keyword>
<evidence type="ECO:0000313" key="8">
    <source>
        <dbReference type="Proteomes" id="UP000054321"/>
    </source>
</evidence>
<dbReference type="OrthoDB" id="3862662at2759"/>
<dbReference type="PROSITE" id="PS50048">
    <property type="entry name" value="ZN2_CY6_FUNGAL_2"/>
    <property type="match status" value="1"/>
</dbReference>
<dbReference type="PANTHER" id="PTHR47338">
    <property type="entry name" value="ZN(II)2CYS6 TRANSCRIPTION FACTOR (EUROFUNG)-RELATED"/>
    <property type="match status" value="1"/>
</dbReference>
<dbReference type="GO" id="GO:0008270">
    <property type="term" value="F:zinc ion binding"/>
    <property type="evidence" value="ECO:0007669"/>
    <property type="project" value="InterPro"/>
</dbReference>
<dbReference type="GO" id="GO:0005634">
    <property type="term" value="C:nucleus"/>
    <property type="evidence" value="ECO:0007669"/>
    <property type="project" value="UniProtKB-SubCell"/>
</dbReference>
<dbReference type="GO" id="GO:0006351">
    <property type="term" value="P:DNA-templated transcription"/>
    <property type="evidence" value="ECO:0007669"/>
    <property type="project" value="InterPro"/>
</dbReference>
<dbReference type="CDD" id="cd12148">
    <property type="entry name" value="fungal_TF_MHR"/>
    <property type="match status" value="1"/>
</dbReference>
<name>A0A0C3GYT6_OIDMZ</name>
<reference evidence="8" key="2">
    <citation type="submission" date="2015-01" db="EMBL/GenBank/DDBJ databases">
        <title>Evolutionary Origins and Diversification of the Mycorrhizal Mutualists.</title>
        <authorList>
            <consortium name="DOE Joint Genome Institute"/>
            <consortium name="Mycorrhizal Genomics Consortium"/>
            <person name="Kohler A."/>
            <person name="Kuo A."/>
            <person name="Nagy L.G."/>
            <person name="Floudas D."/>
            <person name="Copeland A."/>
            <person name="Barry K.W."/>
            <person name="Cichocki N."/>
            <person name="Veneault-Fourrey C."/>
            <person name="LaButti K."/>
            <person name="Lindquist E.A."/>
            <person name="Lipzen A."/>
            <person name="Lundell T."/>
            <person name="Morin E."/>
            <person name="Murat C."/>
            <person name="Riley R."/>
            <person name="Ohm R."/>
            <person name="Sun H."/>
            <person name="Tunlid A."/>
            <person name="Henrissat B."/>
            <person name="Grigoriev I.V."/>
            <person name="Hibbett D.S."/>
            <person name="Martin F."/>
        </authorList>
    </citation>
    <scope>NUCLEOTIDE SEQUENCE [LARGE SCALE GENOMIC DNA]</scope>
    <source>
        <strain evidence="8">Zn</strain>
    </source>
</reference>
<accession>A0A0C3GYT6</accession>
<dbReference type="InterPro" id="IPR050815">
    <property type="entry name" value="TF_fung"/>
</dbReference>
<evidence type="ECO:0000259" key="6">
    <source>
        <dbReference type="PROSITE" id="PS50048"/>
    </source>
</evidence>
<dbReference type="GO" id="GO:0000981">
    <property type="term" value="F:DNA-binding transcription factor activity, RNA polymerase II-specific"/>
    <property type="evidence" value="ECO:0007669"/>
    <property type="project" value="InterPro"/>
</dbReference>
<evidence type="ECO:0000256" key="3">
    <source>
        <dbReference type="ARBA" id="ARBA00023015"/>
    </source>
</evidence>
<gene>
    <name evidence="7" type="ORF">OIDMADRAFT_204940</name>
</gene>
<evidence type="ECO:0000256" key="1">
    <source>
        <dbReference type="ARBA" id="ARBA00004123"/>
    </source>
</evidence>
<evidence type="ECO:0000313" key="7">
    <source>
        <dbReference type="EMBL" id="KIM96344.1"/>
    </source>
</evidence>
<dbReference type="PANTHER" id="PTHR47338:SF20">
    <property type="entry name" value="ZN(II)2CYS6 TRANSCRIPTION FACTOR (EUROFUNG)"/>
    <property type="match status" value="1"/>
</dbReference>
<dbReference type="GO" id="GO:0003677">
    <property type="term" value="F:DNA binding"/>
    <property type="evidence" value="ECO:0007669"/>
    <property type="project" value="InterPro"/>
</dbReference>
<feature type="domain" description="Zn(2)-C6 fungal-type" evidence="6">
    <location>
        <begin position="16"/>
        <end position="46"/>
    </location>
</feature>
<dbReference type="EMBL" id="KN832884">
    <property type="protein sequence ID" value="KIM96344.1"/>
    <property type="molecule type" value="Genomic_DNA"/>
</dbReference>
<dbReference type="InterPro" id="IPR036864">
    <property type="entry name" value="Zn2-C6_fun-type_DNA-bd_sf"/>
</dbReference>
<dbReference type="Pfam" id="PF00172">
    <property type="entry name" value="Zn_clus"/>
    <property type="match status" value="1"/>
</dbReference>
<dbReference type="PROSITE" id="PS00463">
    <property type="entry name" value="ZN2_CY6_FUNGAL_1"/>
    <property type="match status" value="1"/>
</dbReference>
<protein>
    <recommendedName>
        <fullName evidence="6">Zn(2)-C6 fungal-type domain-containing protein</fullName>
    </recommendedName>
</protein>
<proteinExistence type="predicted"/>
<dbReference type="Pfam" id="PF04082">
    <property type="entry name" value="Fungal_trans"/>
    <property type="match status" value="1"/>
</dbReference>
<dbReference type="SUPFAM" id="SSF57701">
    <property type="entry name" value="Zn2/Cys6 DNA-binding domain"/>
    <property type="match status" value="1"/>
</dbReference>
<dbReference type="STRING" id="913774.A0A0C3GYT6"/>
<dbReference type="InterPro" id="IPR007219">
    <property type="entry name" value="XnlR_reg_dom"/>
</dbReference>
<comment type="subcellular location">
    <subcellularLocation>
        <location evidence="1">Nucleus</location>
    </subcellularLocation>
</comment>